<dbReference type="InterPro" id="IPR008183">
    <property type="entry name" value="Aldose_1/G6P_1-epimerase"/>
</dbReference>
<protein>
    <recommendedName>
        <fullName evidence="3">Aldose 1-epimerase</fullName>
    </recommendedName>
</protein>
<organism evidence="1 2">
    <name type="scientific">Lawsonella clevelandensis</name>
    <dbReference type="NCBI Taxonomy" id="1528099"/>
    <lineage>
        <taxon>Bacteria</taxon>
        <taxon>Bacillati</taxon>
        <taxon>Actinomycetota</taxon>
        <taxon>Actinomycetes</taxon>
        <taxon>Mycobacteriales</taxon>
        <taxon>Lawsonellaceae</taxon>
        <taxon>Lawsonella</taxon>
    </lineage>
</organism>
<dbReference type="EMBL" id="QFOZ01000001">
    <property type="protein sequence ID" value="PZP89618.1"/>
    <property type="molecule type" value="Genomic_DNA"/>
</dbReference>
<gene>
    <name evidence="1" type="ORF">DI579_00060</name>
</gene>
<proteinExistence type="predicted"/>
<dbReference type="GO" id="GO:0033499">
    <property type="term" value="P:galactose catabolic process via UDP-galactose, Leloir pathway"/>
    <property type="evidence" value="ECO:0007669"/>
    <property type="project" value="TreeGrafter"/>
</dbReference>
<dbReference type="SUPFAM" id="SSF74650">
    <property type="entry name" value="Galactose mutarotase-like"/>
    <property type="match status" value="1"/>
</dbReference>
<dbReference type="AlphaFoldDB" id="A0A2W5IE72"/>
<dbReference type="InterPro" id="IPR011013">
    <property type="entry name" value="Gal_mutarotase_sf_dom"/>
</dbReference>
<evidence type="ECO:0000313" key="1">
    <source>
        <dbReference type="EMBL" id="PZP89618.1"/>
    </source>
</evidence>
<dbReference type="GO" id="GO:0006006">
    <property type="term" value="P:glucose metabolic process"/>
    <property type="evidence" value="ECO:0007669"/>
    <property type="project" value="TreeGrafter"/>
</dbReference>
<evidence type="ECO:0008006" key="3">
    <source>
        <dbReference type="Google" id="ProtNLM"/>
    </source>
</evidence>
<dbReference type="Proteomes" id="UP000248606">
    <property type="component" value="Unassembled WGS sequence"/>
</dbReference>
<dbReference type="GO" id="GO:0030246">
    <property type="term" value="F:carbohydrate binding"/>
    <property type="evidence" value="ECO:0007669"/>
    <property type="project" value="InterPro"/>
</dbReference>
<evidence type="ECO:0000313" key="2">
    <source>
        <dbReference type="Proteomes" id="UP000248606"/>
    </source>
</evidence>
<name>A0A2W5IE72_9ACTN</name>
<dbReference type="Gene3D" id="2.70.98.10">
    <property type="match status" value="1"/>
</dbReference>
<accession>A0A2W5IE72</accession>
<reference evidence="1 2" key="1">
    <citation type="submission" date="2017-08" db="EMBL/GenBank/DDBJ databases">
        <title>Infants hospitalized years apart are colonized by the same room-sourced microbial strains.</title>
        <authorList>
            <person name="Brooks B."/>
            <person name="Olm M.R."/>
            <person name="Firek B.A."/>
            <person name="Baker R."/>
            <person name="Thomas B.C."/>
            <person name="Morowitz M.J."/>
            <person name="Banfield J.F."/>
        </authorList>
    </citation>
    <scope>NUCLEOTIDE SEQUENCE [LARGE SCALE GENOMIC DNA]</scope>
    <source>
        <strain evidence="1">S2_006_000_R1_57</strain>
    </source>
</reference>
<sequence length="364" mass="40608">MNSSVSWPSYQRDLLRRRLMTNSFNNKILSERDEHLASGRTIALETKHYRAYIDRRGAALQGLQWTLDDNTDVPLTESYGKESPFTCGQTLIPWPNRIADGQFLFENTSVAIKKNEPALRNAIHGLATDELWNVVEKAHDGSSVTLGFHYDPSMQKSSQGWPWEFSAHVRYTLSADGLTVTTSVKNNSGSTMPWGYGAHPYITAGHAALNQCVFHANVDDWWVTDDRLLPTGQHFPVGKGVPAINETTSMKDVWFDTPFTVSKETPVVDGWRELARLTGQVEDGRCISVVMDADTKFTWLQIFTTGEKTVMFPGKETGEGRALAVEPMTCPPNAMVTGQDLIVLAPSAEWSAQWRLHGELSSRS</sequence>
<dbReference type="PANTHER" id="PTHR10091">
    <property type="entry name" value="ALDOSE-1-EPIMERASE"/>
    <property type="match status" value="1"/>
</dbReference>
<dbReference type="InterPro" id="IPR014718">
    <property type="entry name" value="GH-type_carb-bd"/>
</dbReference>
<dbReference type="Pfam" id="PF01263">
    <property type="entry name" value="Aldose_epim"/>
    <property type="match status" value="1"/>
</dbReference>
<comment type="caution">
    <text evidence="1">The sequence shown here is derived from an EMBL/GenBank/DDBJ whole genome shotgun (WGS) entry which is preliminary data.</text>
</comment>
<dbReference type="PANTHER" id="PTHR10091:SF0">
    <property type="entry name" value="GALACTOSE MUTAROTASE"/>
    <property type="match status" value="1"/>
</dbReference>
<dbReference type="GO" id="GO:0004034">
    <property type="term" value="F:aldose 1-epimerase activity"/>
    <property type="evidence" value="ECO:0007669"/>
    <property type="project" value="TreeGrafter"/>
</dbReference>